<feature type="domain" description="DDE" evidence="1">
    <location>
        <begin position="2"/>
        <end position="57"/>
    </location>
</feature>
<dbReference type="AlphaFoldDB" id="E5ASC9"/>
<evidence type="ECO:0000313" key="2">
    <source>
        <dbReference type="EMBL" id="CBW75511.1"/>
    </source>
</evidence>
<dbReference type="KEGG" id="brh:RBRH_03805"/>
<proteinExistence type="predicted"/>
<dbReference type="eggNOG" id="COG3316">
    <property type="taxonomic scope" value="Bacteria"/>
</dbReference>
<dbReference type="Pfam" id="PF13610">
    <property type="entry name" value="DDE_Tnp_IS240"/>
    <property type="match status" value="1"/>
</dbReference>
<accession>E5ASC9</accession>
<reference evidence="2 3" key="1">
    <citation type="journal article" date="2011" name="J. Bacteriol.">
        <title>Complete genome sequence of Burkholderia rhizoxinica, an endosymbiont of Rhizopus microsporus.</title>
        <authorList>
            <person name="Lackner G."/>
            <person name="Moebius N."/>
            <person name="Partida-Martinez L."/>
            <person name="Hertweck C."/>
        </authorList>
    </citation>
    <scope>NUCLEOTIDE SEQUENCE [LARGE SCALE GENOMIC DNA]</scope>
    <source>
        <strain evidence="3">DSM 19002 / CIP 109453 / HKI 454</strain>
    </source>
</reference>
<dbReference type="Proteomes" id="UP000007437">
    <property type="component" value="Chromosome"/>
</dbReference>
<evidence type="ECO:0000313" key="3">
    <source>
        <dbReference type="Proteomes" id="UP000007437"/>
    </source>
</evidence>
<dbReference type="EMBL" id="FR687359">
    <property type="protein sequence ID" value="CBW75511.1"/>
    <property type="molecule type" value="Genomic_DNA"/>
</dbReference>
<dbReference type="InterPro" id="IPR032874">
    <property type="entry name" value="DDE_dom"/>
</dbReference>
<name>E5ASC9_MYCRK</name>
<sequence>MFVNLRGRPYALWRVADERGAELDVLRQNCRAKSAVKSVFKSALCSATVPCRIVTETDSYAFR</sequence>
<gene>
    <name evidence="2" type="ordered locus">RBRH_03805</name>
</gene>
<protein>
    <submittedName>
        <fullName evidence="2">Transposase</fullName>
    </submittedName>
</protein>
<organism evidence="2 3">
    <name type="scientific">Mycetohabitans rhizoxinica (strain DSM 19002 / CIP 109453 / HKI 454)</name>
    <name type="common">Paraburkholderia rhizoxinica</name>
    <dbReference type="NCBI Taxonomy" id="882378"/>
    <lineage>
        <taxon>Bacteria</taxon>
        <taxon>Pseudomonadati</taxon>
        <taxon>Pseudomonadota</taxon>
        <taxon>Betaproteobacteria</taxon>
        <taxon>Burkholderiales</taxon>
        <taxon>Burkholderiaceae</taxon>
        <taxon>Mycetohabitans</taxon>
    </lineage>
</organism>
<dbReference type="HOGENOM" id="CLU_2877228_0_0_4"/>
<evidence type="ECO:0000259" key="1">
    <source>
        <dbReference type="Pfam" id="PF13610"/>
    </source>
</evidence>